<evidence type="ECO:0000313" key="2">
    <source>
        <dbReference type="Proteomes" id="UP000541470"/>
    </source>
</evidence>
<organism evidence="1 2">
    <name type="scientific">Rhizobium terricola</name>
    <dbReference type="NCBI Taxonomy" id="2728849"/>
    <lineage>
        <taxon>Bacteria</taxon>
        <taxon>Pseudomonadati</taxon>
        <taxon>Pseudomonadota</taxon>
        <taxon>Alphaproteobacteria</taxon>
        <taxon>Hyphomicrobiales</taxon>
        <taxon>Rhizobiaceae</taxon>
        <taxon>Rhizobium/Agrobacterium group</taxon>
        <taxon>Rhizobium</taxon>
    </lineage>
</organism>
<sequence length="106" mass="12105">MFLFLLVPGIIPHFAQREQELPFKHGKMKSKYLSPRGQWREFVPVASRGGRPVAAGKLEYLERYHSISTKSIDLILRLRIRLSDPPQGLKKMPISVIPTERGDLPA</sequence>
<dbReference type="RefSeq" id="WP_169589846.1">
    <property type="nucleotide sequence ID" value="NZ_JABBGK010000002.1"/>
</dbReference>
<name>A0A7Y0AVV2_9HYPH</name>
<protein>
    <submittedName>
        <fullName evidence="1">Uncharacterized protein</fullName>
    </submittedName>
</protein>
<dbReference type="AlphaFoldDB" id="A0A7Y0AVV2"/>
<dbReference type="EMBL" id="JABBGK010000002">
    <property type="protein sequence ID" value="NML74448.1"/>
    <property type="molecule type" value="Genomic_DNA"/>
</dbReference>
<evidence type="ECO:0000313" key="1">
    <source>
        <dbReference type="EMBL" id="NML74448.1"/>
    </source>
</evidence>
<comment type="caution">
    <text evidence="1">The sequence shown here is derived from an EMBL/GenBank/DDBJ whole genome shotgun (WGS) entry which is preliminary data.</text>
</comment>
<gene>
    <name evidence="1" type="ORF">HHL25_09970</name>
</gene>
<proteinExistence type="predicted"/>
<dbReference type="Proteomes" id="UP000541470">
    <property type="component" value="Unassembled WGS sequence"/>
</dbReference>
<reference evidence="1 2" key="1">
    <citation type="submission" date="2020-04" db="EMBL/GenBank/DDBJ databases">
        <title>Rhizobium sp. S-51 isolated from soil.</title>
        <authorList>
            <person name="Dahal R.H."/>
        </authorList>
    </citation>
    <scope>NUCLEOTIDE SEQUENCE [LARGE SCALE GENOMIC DNA]</scope>
    <source>
        <strain evidence="1 2">S-51</strain>
    </source>
</reference>
<accession>A0A7Y0AVV2</accession>
<keyword evidence="2" id="KW-1185">Reference proteome</keyword>